<sequence length="739" mass="83255">MAEPAINPENVQYFHGLISREEAEKSLTDAGCSEGLYLLRESTTTSNTYALSLCHRNKVYHYAITRNQHGMYSIEDGKKFPGPVELVRYHEIEQNGLLSCCKIPCIRPPGQPPKMGCRTMVQQNLEGLARDVLGLQSTKLEDDLTGSQKLHIEEKVLKIYHLQPDCYWFHRCISRDEAERRLLKAGPFDGKFLIRERDEPGTFAIGLCYGKAMYHYRIDRNSDNSLSIKDGRRFGSLVEMVYHYSKKADGLFCPLDEICPRPGIPEHLRGVKLTVDFKPPALDRKLPEPPLPQRPDSLSPNRPPALPINPPGRTPSQRKTSLQTPAHPAQKWMQKRRSTEPVLMGLFGNHVGLFKFALPAVEDGPQGGNRPRSPLLPPSPRGLHSPRSPVSPMAQPGMSLNSSAITNSIWDESDPADQLPPVPQNWVYKKDTPPMEAMGWESPYSDVTLREGRKLELDPSRLQLKEKLGAGNFGSVLSGTYQLGRKTIEVAVKTLKTEQVPNEEPEILKEANMMKDLDHPHIVRMIGVCHGETIMLVLELAPLGPLNKYLKKNASVRPERIVDLMTQVAEGMAYLESKNFVHRDLAARNILLVSELFAKISDFGMSKALGLGSDYYKTDTAGKWPLKWYAPECIYYYKFSSKADVWSYGVTLWEAFSNGRKPYAGMKGQDILTWIESDRRLDRPPTCSEEVYAVMRSCWQYKAKDRPTFAELSATMKDLQYQVQQGTILAGLEPGESSL</sequence>
<dbReference type="InterPro" id="IPR008266">
    <property type="entry name" value="Tyr_kinase_AS"/>
</dbReference>
<evidence type="ECO:0000256" key="9">
    <source>
        <dbReference type="RuleBase" id="RU362096"/>
    </source>
</evidence>
<dbReference type="Gene3D" id="3.30.505.10">
    <property type="entry name" value="SH2 domain"/>
    <property type="match status" value="2"/>
</dbReference>
<dbReference type="GeneID" id="118431851"/>
<gene>
    <name evidence="14" type="primary">LOC118431851</name>
</gene>
<keyword evidence="7" id="KW-0727">SH2 domain</keyword>
<dbReference type="OrthoDB" id="535945at2759"/>
<dbReference type="PROSITE" id="PS50001">
    <property type="entry name" value="SH2"/>
    <property type="match status" value="2"/>
</dbReference>
<dbReference type="PROSITE" id="PS00109">
    <property type="entry name" value="PROTEIN_KINASE_TYR"/>
    <property type="match status" value="1"/>
</dbReference>
<dbReference type="InterPro" id="IPR001245">
    <property type="entry name" value="Ser-Thr/Tyr_kinase_cat_dom"/>
</dbReference>
<evidence type="ECO:0000256" key="6">
    <source>
        <dbReference type="ARBA" id="ARBA00051245"/>
    </source>
</evidence>
<dbReference type="SMART" id="SM00252">
    <property type="entry name" value="SH2"/>
    <property type="match status" value="2"/>
</dbReference>
<feature type="domain" description="Protein kinase" evidence="12">
    <location>
        <begin position="462"/>
        <end position="719"/>
    </location>
</feature>
<dbReference type="InterPro" id="IPR011009">
    <property type="entry name" value="Kinase-like_dom_sf"/>
</dbReference>
<evidence type="ECO:0000256" key="5">
    <source>
        <dbReference type="ARBA" id="ARBA00023137"/>
    </source>
</evidence>
<dbReference type="InterPro" id="IPR017441">
    <property type="entry name" value="Protein_kinase_ATP_BS"/>
</dbReference>
<protein>
    <recommendedName>
        <fullName evidence="9">Tyrosine-protein kinase</fullName>
        <ecNumber evidence="9">2.7.10.2</ecNumber>
    </recommendedName>
</protein>
<name>A0A9J7ND98_BRAFL</name>
<feature type="binding site" evidence="8">
    <location>
        <position position="493"/>
    </location>
    <ligand>
        <name>ATP</name>
        <dbReference type="ChEBI" id="CHEBI:30616"/>
    </ligand>
</feature>
<dbReference type="Pfam" id="PF07714">
    <property type="entry name" value="PK_Tyr_Ser-Thr"/>
    <property type="match status" value="1"/>
</dbReference>
<evidence type="ECO:0000313" key="13">
    <source>
        <dbReference type="Proteomes" id="UP000001554"/>
    </source>
</evidence>
<dbReference type="OMA" id="TIVGDHK"/>
<reference evidence="13" key="1">
    <citation type="journal article" date="2020" name="Nat. Ecol. Evol.">
        <title>Deeply conserved synteny resolves early events in vertebrate evolution.</title>
        <authorList>
            <person name="Simakov O."/>
            <person name="Marletaz F."/>
            <person name="Yue J.X."/>
            <person name="O'Connell B."/>
            <person name="Jenkins J."/>
            <person name="Brandt A."/>
            <person name="Calef R."/>
            <person name="Tung C.H."/>
            <person name="Huang T.K."/>
            <person name="Schmutz J."/>
            <person name="Satoh N."/>
            <person name="Yu J.K."/>
            <person name="Putnam N.H."/>
            <person name="Green R.E."/>
            <person name="Rokhsar D.S."/>
        </authorList>
    </citation>
    <scope>NUCLEOTIDE SEQUENCE [LARGE SCALE GENOMIC DNA]</scope>
    <source>
        <strain evidence="13">S238N-H82</strain>
    </source>
</reference>
<keyword evidence="1 9" id="KW-0808">Transferase</keyword>
<evidence type="ECO:0000256" key="3">
    <source>
        <dbReference type="ARBA" id="ARBA00022777"/>
    </source>
</evidence>
<dbReference type="PRINTS" id="PR00401">
    <property type="entry name" value="SH2DOMAIN"/>
</dbReference>
<feature type="domain" description="SH2" evidence="11">
    <location>
        <begin position="13"/>
        <end position="105"/>
    </location>
</feature>
<evidence type="ECO:0000256" key="2">
    <source>
        <dbReference type="ARBA" id="ARBA00022741"/>
    </source>
</evidence>
<keyword evidence="5 9" id="KW-0829">Tyrosine-protein kinase</keyword>
<keyword evidence="4 8" id="KW-0067">ATP-binding</keyword>
<dbReference type="FunFam" id="1.10.510.10:FF:000521">
    <property type="entry name" value="Tyrosine-protein kinase pr2"/>
    <property type="match status" value="1"/>
</dbReference>
<dbReference type="GO" id="GO:0005524">
    <property type="term" value="F:ATP binding"/>
    <property type="evidence" value="ECO:0007669"/>
    <property type="project" value="UniProtKB-UniRule"/>
</dbReference>
<keyword evidence="13" id="KW-1185">Reference proteome</keyword>
<accession>A0A9J7ND98</accession>
<dbReference type="InterPro" id="IPR000980">
    <property type="entry name" value="SH2"/>
</dbReference>
<dbReference type="InterPro" id="IPR020635">
    <property type="entry name" value="Tyr_kinase_cat_dom"/>
</dbReference>
<dbReference type="RefSeq" id="XP_035699140.1">
    <property type="nucleotide sequence ID" value="XM_035843247.1"/>
</dbReference>
<proteinExistence type="inferred from homology"/>
<dbReference type="SUPFAM" id="SSF56112">
    <property type="entry name" value="Protein kinase-like (PK-like)"/>
    <property type="match status" value="1"/>
</dbReference>
<dbReference type="AlphaFoldDB" id="A0A9J7ND98"/>
<dbReference type="PANTHER" id="PTHR24418">
    <property type="entry name" value="TYROSINE-PROTEIN KINASE"/>
    <property type="match status" value="1"/>
</dbReference>
<feature type="compositionally biased region" description="Pro residues" evidence="10">
    <location>
        <begin position="301"/>
        <end position="313"/>
    </location>
</feature>
<reference evidence="14" key="2">
    <citation type="submission" date="2025-08" db="UniProtKB">
        <authorList>
            <consortium name="RefSeq"/>
        </authorList>
    </citation>
    <scope>IDENTIFICATION</scope>
    <source>
        <strain evidence="14">S238N-H82</strain>
        <tissue evidence="14">Testes</tissue>
    </source>
</reference>
<keyword evidence="2 8" id="KW-0547">Nucleotide-binding</keyword>
<dbReference type="Gene3D" id="1.10.510.10">
    <property type="entry name" value="Transferase(Phosphotransferase) domain 1"/>
    <property type="match status" value="1"/>
</dbReference>
<dbReference type="InterPro" id="IPR036860">
    <property type="entry name" value="SH2_dom_sf"/>
</dbReference>
<comment type="catalytic activity">
    <reaction evidence="6 9">
        <text>L-tyrosyl-[protein] + ATP = O-phospho-L-tyrosyl-[protein] + ADP + H(+)</text>
        <dbReference type="Rhea" id="RHEA:10596"/>
        <dbReference type="Rhea" id="RHEA-COMP:10136"/>
        <dbReference type="Rhea" id="RHEA-COMP:20101"/>
        <dbReference type="ChEBI" id="CHEBI:15378"/>
        <dbReference type="ChEBI" id="CHEBI:30616"/>
        <dbReference type="ChEBI" id="CHEBI:46858"/>
        <dbReference type="ChEBI" id="CHEBI:61978"/>
        <dbReference type="ChEBI" id="CHEBI:456216"/>
        <dbReference type="EC" id="2.7.10.2"/>
    </reaction>
</comment>
<organism evidence="13 14">
    <name type="scientific">Branchiostoma floridae</name>
    <name type="common">Florida lancelet</name>
    <name type="synonym">Amphioxus</name>
    <dbReference type="NCBI Taxonomy" id="7739"/>
    <lineage>
        <taxon>Eukaryota</taxon>
        <taxon>Metazoa</taxon>
        <taxon>Chordata</taxon>
        <taxon>Cephalochordata</taxon>
        <taxon>Leptocardii</taxon>
        <taxon>Amphioxiformes</taxon>
        <taxon>Branchiostomatidae</taxon>
        <taxon>Branchiostoma</taxon>
    </lineage>
</organism>
<dbReference type="GO" id="GO:0004713">
    <property type="term" value="F:protein tyrosine kinase activity"/>
    <property type="evidence" value="ECO:0000318"/>
    <property type="project" value="GO_Central"/>
</dbReference>
<dbReference type="Gene3D" id="3.30.200.20">
    <property type="entry name" value="Phosphorylase Kinase, domain 1"/>
    <property type="match status" value="1"/>
</dbReference>
<comment type="similarity">
    <text evidence="9">Belongs to the protein kinase superfamily. Tyr protein kinase family.</text>
</comment>
<evidence type="ECO:0000313" key="14">
    <source>
        <dbReference type="RefSeq" id="XP_035699140.1"/>
    </source>
</evidence>
<feature type="domain" description="SH2" evidence="11">
    <location>
        <begin position="168"/>
        <end position="259"/>
    </location>
</feature>
<dbReference type="Proteomes" id="UP000001554">
    <property type="component" value="Chromosome 15"/>
</dbReference>
<evidence type="ECO:0000256" key="8">
    <source>
        <dbReference type="PROSITE-ProRule" id="PRU10141"/>
    </source>
</evidence>
<evidence type="ECO:0000256" key="7">
    <source>
        <dbReference type="PROSITE-ProRule" id="PRU00191"/>
    </source>
</evidence>
<evidence type="ECO:0000256" key="10">
    <source>
        <dbReference type="SAM" id="MobiDB-lite"/>
    </source>
</evidence>
<dbReference type="GO" id="GO:0005886">
    <property type="term" value="C:plasma membrane"/>
    <property type="evidence" value="ECO:0000318"/>
    <property type="project" value="GO_Central"/>
</dbReference>
<dbReference type="SMART" id="SM00219">
    <property type="entry name" value="TyrKc"/>
    <property type="match status" value="1"/>
</dbReference>
<dbReference type="InterPro" id="IPR000719">
    <property type="entry name" value="Prot_kinase_dom"/>
</dbReference>
<evidence type="ECO:0000259" key="11">
    <source>
        <dbReference type="PROSITE" id="PS50001"/>
    </source>
</evidence>
<feature type="region of interest" description="Disordered" evidence="10">
    <location>
        <begin position="362"/>
        <end position="401"/>
    </location>
</feature>
<dbReference type="KEGG" id="bfo:118431851"/>
<feature type="region of interest" description="Disordered" evidence="10">
    <location>
        <begin position="280"/>
        <end position="336"/>
    </location>
</feature>
<keyword evidence="3 9" id="KW-0418">Kinase</keyword>
<dbReference type="PRINTS" id="PR00109">
    <property type="entry name" value="TYRKINASE"/>
</dbReference>
<dbReference type="PROSITE" id="PS00107">
    <property type="entry name" value="PROTEIN_KINASE_ATP"/>
    <property type="match status" value="1"/>
</dbReference>
<dbReference type="SUPFAM" id="SSF55550">
    <property type="entry name" value="SH2 domain"/>
    <property type="match status" value="2"/>
</dbReference>
<dbReference type="InterPro" id="IPR050198">
    <property type="entry name" value="Non-receptor_tyrosine_kinases"/>
</dbReference>
<dbReference type="GO" id="GO:0004715">
    <property type="term" value="F:non-membrane spanning protein tyrosine kinase activity"/>
    <property type="evidence" value="ECO:0007669"/>
    <property type="project" value="UniProtKB-EC"/>
</dbReference>
<evidence type="ECO:0000256" key="4">
    <source>
        <dbReference type="ARBA" id="ARBA00022840"/>
    </source>
</evidence>
<evidence type="ECO:0000256" key="1">
    <source>
        <dbReference type="ARBA" id="ARBA00022679"/>
    </source>
</evidence>
<dbReference type="PROSITE" id="PS50011">
    <property type="entry name" value="PROTEIN_KINASE_DOM"/>
    <property type="match status" value="1"/>
</dbReference>
<dbReference type="EC" id="2.7.10.2" evidence="9"/>
<feature type="compositionally biased region" description="Polar residues" evidence="10">
    <location>
        <begin position="314"/>
        <end position="324"/>
    </location>
</feature>
<dbReference type="Pfam" id="PF00017">
    <property type="entry name" value="SH2"/>
    <property type="match status" value="2"/>
</dbReference>
<evidence type="ECO:0000259" key="12">
    <source>
        <dbReference type="PROSITE" id="PS50011"/>
    </source>
</evidence>